<proteinExistence type="predicted"/>
<organism evidence="1 2">
    <name type="scientific">Molorchus minor</name>
    <dbReference type="NCBI Taxonomy" id="1323400"/>
    <lineage>
        <taxon>Eukaryota</taxon>
        <taxon>Metazoa</taxon>
        <taxon>Ecdysozoa</taxon>
        <taxon>Arthropoda</taxon>
        <taxon>Hexapoda</taxon>
        <taxon>Insecta</taxon>
        <taxon>Pterygota</taxon>
        <taxon>Neoptera</taxon>
        <taxon>Endopterygota</taxon>
        <taxon>Coleoptera</taxon>
        <taxon>Polyphaga</taxon>
        <taxon>Cucujiformia</taxon>
        <taxon>Chrysomeloidea</taxon>
        <taxon>Cerambycidae</taxon>
        <taxon>Lamiinae</taxon>
        <taxon>Monochamini</taxon>
        <taxon>Molorchus</taxon>
    </lineage>
</organism>
<gene>
    <name evidence="1" type="ORF">NQ317_006917</name>
</gene>
<dbReference type="EMBL" id="JAPWTJ010000766">
    <property type="protein sequence ID" value="KAJ8975783.1"/>
    <property type="molecule type" value="Genomic_DNA"/>
</dbReference>
<accession>A0ABQ9JC63</accession>
<keyword evidence="2" id="KW-1185">Reference proteome</keyword>
<dbReference type="Proteomes" id="UP001162164">
    <property type="component" value="Unassembled WGS sequence"/>
</dbReference>
<evidence type="ECO:0000313" key="1">
    <source>
        <dbReference type="EMBL" id="KAJ8975783.1"/>
    </source>
</evidence>
<comment type="caution">
    <text evidence="1">The sequence shown here is derived from an EMBL/GenBank/DDBJ whole genome shotgun (WGS) entry which is preliminary data.</text>
</comment>
<protein>
    <submittedName>
        <fullName evidence="1">Uncharacterized protein</fullName>
    </submittedName>
</protein>
<evidence type="ECO:0000313" key="2">
    <source>
        <dbReference type="Proteomes" id="UP001162164"/>
    </source>
</evidence>
<name>A0ABQ9JC63_9CUCU</name>
<reference evidence="1" key="1">
    <citation type="journal article" date="2023" name="Insect Mol. Biol.">
        <title>Genome sequencing provides insights into the evolution of gene families encoding plant cell wall-degrading enzymes in longhorned beetles.</title>
        <authorList>
            <person name="Shin N.R."/>
            <person name="Okamura Y."/>
            <person name="Kirsch R."/>
            <person name="Pauchet Y."/>
        </authorList>
    </citation>
    <scope>NUCLEOTIDE SEQUENCE</scope>
    <source>
        <strain evidence="1">MMC_N1</strain>
    </source>
</reference>
<sequence>MVVMENLALTAFGKMQYGWVSRILNDGLIIVHYTARERNALFWQRCNLNRGKIHLSRMCTMNNCESEEIVEAANIAKTLLPTKVKIFIRYSLQLVQKVVR</sequence>